<name>A0A645GC94_9ZZZZ</name>
<evidence type="ECO:0000313" key="1">
    <source>
        <dbReference type="EMBL" id="MPN23409.1"/>
    </source>
</evidence>
<protein>
    <submittedName>
        <fullName evidence="1">Uncharacterized protein</fullName>
    </submittedName>
</protein>
<sequence>MPPADVLDGVLRHCAAGFGTEHLFLYAQRLYDTWETGYIVFYTDRRSRKAPFWGNVDAVAV</sequence>
<accession>A0A645GC94</accession>
<gene>
    <name evidence="1" type="ORF">SDC9_170797</name>
</gene>
<dbReference type="EMBL" id="VSSQ01071897">
    <property type="protein sequence ID" value="MPN23409.1"/>
    <property type="molecule type" value="Genomic_DNA"/>
</dbReference>
<organism evidence="1">
    <name type="scientific">bioreactor metagenome</name>
    <dbReference type="NCBI Taxonomy" id="1076179"/>
    <lineage>
        <taxon>unclassified sequences</taxon>
        <taxon>metagenomes</taxon>
        <taxon>ecological metagenomes</taxon>
    </lineage>
</organism>
<proteinExistence type="predicted"/>
<dbReference type="AlphaFoldDB" id="A0A645GC94"/>
<comment type="caution">
    <text evidence="1">The sequence shown here is derived from an EMBL/GenBank/DDBJ whole genome shotgun (WGS) entry which is preliminary data.</text>
</comment>
<reference evidence="1" key="1">
    <citation type="submission" date="2019-08" db="EMBL/GenBank/DDBJ databases">
        <authorList>
            <person name="Kucharzyk K."/>
            <person name="Murdoch R.W."/>
            <person name="Higgins S."/>
            <person name="Loffler F."/>
        </authorList>
    </citation>
    <scope>NUCLEOTIDE SEQUENCE</scope>
</reference>